<name>A0A6J7S154_9ZZZZ</name>
<gene>
    <name evidence="1" type="ORF">UFOPK4121_01762</name>
</gene>
<sequence>MRHRKITVSRRTRVSQRINAVIQRELVKYRLKCEQLFGVIGRQINRLGKVVFYVVQLPHFLGAIEGKTGQADPGEATVKTRCHPALVINRPVTKYFEILRAPAAFCRRVGERVRHRYTVHIHLGNAIYARGRSDAHHFINGGRDVDHMMKLSSKFTGGGYLVGPRNRYRVAGTAKMRGHLLHPLKRRIQRPSPADIEVVFTSASAKVVHMVEQPLGVFGLPVLK</sequence>
<organism evidence="1">
    <name type="scientific">freshwater metagenome</name>
    <dbReference type="NCBI Taxonomy" id="449393"/>
    <lineage>
        <taxon>unclassified sequences</taxon>
        <taxon>metagenomes</taxon>
        <taxon>ecological metagenomes</taxon>
    </lineage>
</organism>
<reference evidence="1" key="1">
    <citation type="submission" date="2020-05" db="EMBL/GenBank/DDBJ databases">
        <authorList>
            <person name="Chiriac C."/>
            <person name="Salcher M."/>
            <person name="Ghai R."/>
            <person name="Kavagutti S V."/>
        </authorList>
    </citation>
    <scope>NUCLEOTIDE SEQUENCE</scope>
</reference>
<accession>A0A6J7S154</accession>
<dbReference type="AlphaFoldDB" id="A0A6J7S154"/>
<evidence type="ECO:0000313" key="1">
    <source>
        <dbReference type="EMBL" id="CAB5034709.1"/>
    </source>
</evidence>
<protein>
    <submittedName>
        <fullName evidence="1">Unannotated protein</fullName>
    </submittedName>
</protein>
<proteinExistence type="predicted"/>
<dbReference type="EMBL" id="CAFBPQ010000121">
    <property type="protein sequence ID" value="CAB5034709.1"/>
    <property type="molecule type" value="Genomic_DNA"/>
</dbReference>